<dbReference type="SUPFAM" id="SSF53850">
    <property type="entry name" value="Periplasmic binding protein-like II"/>
    <property type="match status" value="1"/>
</dbReference>
<accession>A0AAE7E5S7</accession>
<dbReference type="Pfam" id="PF16868">
    <property type="entry name" value="NMT1_3"/>
    <property type="match status" value="1"/>
</dbReference>
<dbReference type="KEGG" id="avp:AVENP_2902"/>
<feature type="signal peptide" evidence="1">
    <location>
        <begin position="1"/>
        <end position="28"/>
    </location>
</feature>
<gene>
    <name evidence="2" type="ORF">AVENP_2902</name>
</gene>
<dbReference type="InterPro" id="IPR011852">
    <property type="entry name" value="TRAP_TAXI"/>
</dbReference>
<keyword evidence="3" id="KW-1185">Reference proteome</keyword>
<name>A0AAE7E5S7_9BACT</name>
<protein>
    <submittedName>
        <fullName evidence="2">TRAP transporter, substrate binding protein, TAXI family</fullName>
    </submittedName>
</protein>
<evidence type="ECO:0000256" key="1">
    <source>
        <dbReference type="SAM" id="SignalP"/>
    </source>
</evidence>
<proteinExistence type="predicted"/>
<sequence>MKKSSEIPMGKKITTVALIGMLAVPAFAAEFITIGTGGVTGTYYPTGGAICRLVNQYKKETKIRCSVESTGGSVYNVNTIKNGELDFGIVQSDIVYQASKGEGAFKDAAIPKLKSVMAIYPELLTLVTRKDANINNLIDVKGKRINLGNPGSGNEATALTLFDESGIKKEDLKFAGALKASEMPDALRDNKIDGYFYMVGHPTANIQDAANSVDVKITPIEGTNVDTLIKKYPYFAKANVPGGIYKGNDADIPTFGVKAVLVTSDDVSEDAVYTVVKAILENFDEFKKLHPAYSQITKKSLLDGLSAPLHEGAKKYFQEAGLL</sequence>
<dbReference type="NCBIfam" id="TIGR02122">
    <property type="entry name" value="TRAP_TAXI"/>
    <property type="match status" value="1"/>
</dbReference>
<evidence type="ECO:0000313" key="3">
    <source>
        <dbReference type="Proteomes" id="UP000503482"/>
    </source>
</evidence>
<dbReference type="Proteomes" id="UP000503482">
    <property type="component" value="Chromosome"/>
</dbReference>
<feature type="chain" id="PRO_5042176187" evidence="1">
    <location>
        <begin position="29"/>
        <end position="323"/>
    </location>
</feature>
<dbReference type="Gene3D" id="3.40.190.10">
    <property type="entry name" value="Periplasmic binding protein-like II"/>
    <property type="match status" value="2"/>
</dbReference>
<keyword evidence="1" id="KW-0732">Signal</keyword>
<dbReference type="PANTHER" id="PTHR42941:SF1">
    <property type="entry name" value="SLL1037 PROTEIN"/>
    <property type="match status" value="1"/>
</dbReference>
<evidence type="ECO:0000313" key="2">
    <source>
        <dbReference type="EMBL" id="QKF68377.1"/>
    </source>
</evidence>
<dbReference type="AlphaFoldDB" id="A0AAE7E5S7"/>
<dbReference type="PANTHER" id="PTHR42941">
    <property type="entry name" value="SLL1037 PROTEIN"/>
    <property type="match status" value="1"/>
</dbReference>
<reference evidence="2 3" key="1">
    <citation type="submission" date="2020-05" db="EMBL/GenBank/DDBJ databases">
        <title>Complete genome sequencing of Campylobacter and Arcobacter type strains.</title>
        <authorList>
            <person name="Miller W.G."/>
            <person name="Yee E."/>
        </authorList>
    </citation>
    <scope>NUCLEOTIDE SEQUENCE [LARGE SCALE GENOMIC DNA]</scope>
    <source>
        <strain evidence="2 3">LMG 26156</strain>
    </source>
</reference>
<dbReference type="RefSeq" id="WP_430385351.1">
    <property type="nucleotide sequence ID" value="NZ_CP053840.1"/>
</dbReference>
<dbReference type="EMBL" id="CP053840">
    <property type="protein sequence ID" value="QKF68377.1"/>
    <property type="molecule type" value="Genomic_DNA"/>
</dbReference>
<organism evidence="2 3">
    <name type="scientific">Arcobacter venerupis</name>
    <dbReference type="NCBI Taxonomy" id="1054033"/>
    <lineage>
        <taxon>Bacteria</taxon>
        <taxon>Pseudomonadati</taxon>
        <taxon>Campylobacterota</taxon>
        <taxon>Epsilonproteobacteria</taxon>
        <taxon>Campylobacterales</taxon>
        <taxon>Arcobacteraceae</taxon>
        <taxon>Arcobacter</taxon>
    </lineage>
</organism>
<dbReference type="CDD" id="cd13568">
    <property type="entry name" value="PBP2_TAXI_TRAP_like_3"/>
    <property type="match status" value="1"/>
</dbReference>